<feature type="non-terminal residue" evidence="1">
    <location>
        <position position="1"/>
    </location>
</feature>
<dbReference type="Proteomes" id="UP001331761">
    <property type="component" value="Unassembled WGS sequence"/>
</dbReference>
<comment type="caution">
    <text evidence="1">The sequence shown here is derived from an EMBL/GenBank/DDBJ whole genome shotgun (WGS) entry which is preliminary data.</text>
</comment>
<reference evidence="1 2" key="1">
    <citation type="submission" date="2019-10" db="EMBL/GenBank/DDBJ databases">
        <title>Assembly and Annotation for the nematode Trichostrongylus colubriformis.</title>
        <authorList>
            <person name="Martin J."/>
        </authorList>
    </citation>
    <scope>NUCLEOTIDE SEQUENCE [LARGE SCALE GENOMIC DNA]</scope>
    <source>
        <strain evidence="1">G859</strain>
        <tissue evidence="1">Whole worm</tissue>
    </source>
</reference>
<evidence type="ECO:0000313" key="1">
    <source>
        <dbReference type="EMBL" id="KAK5984351.1"/>
    </source>
</evidence>
<protein>
    <submittedName>
        <fullName evidence="1">Uncharacterized protein</fullName>
    </submittedName>
</protein>
<evidence type="ECO:0000313" key="2">
    <source>
        <dbReference type="Proteomes" id="UP001331761"/>
    </source>
</evidence>
<organism evidence="1 2">
    <name type="scientific">Trichostrongylus colubriformis</name>
    <name type="common">Black scour worm</name>
    <dbReference type="NCBI Taxonomy" id="6319"/>
    <lineage>
        <taxon>Eukaryota</taxon>
        <taxon>Metazoa</taxon>
        <taxon>Ecdysozoa</taxon>
        <taxon>Nematoda</taxon>
        <taxon>Chromadorea</taxon>
        <taxon>Rhabditida</taxon>
        <taxon>Rhabditina</taxon>
        <taxon>Rhabditomorpha</taxon>
        <taxon>Strongyloidea</taxon>
        <taxon>Trichostrongylidae</taxon>
        <taxon>Trichostrongylus</taxon>
    </lineage>
</organism>
<name>A0AAN8FPZ4_TRICO</name>
<dbReference type="AlphaFoldDB" id="A0AAN8FPZ4"/>
<keyword evidence="2" id="KW-1185">Reference proteome</keyword>
<dbReference type="EMBL" id="WIXE01002992">
    <property type="protein sequence ID" value="KAK5984351.1"/>
    <property type="molecule type" value="Genomic_DNA"/>
</dbReference>
<proteinExistence type="predicted"/>
<sequence length="122" mass="13108">FLVSSPDAVPTDVAPLVSLLRDCGLCTPSLTLYKTRVSPPSNAVAYLLLTLFVTMNKLNGTRKDAICGRAFTAGLFCLLHQINGVEEFGKAAELLADFLVPGKNSNDRQLLLSYSNAVVTFS</sequence>
<accession>A0AAN8FPZ4</accession>
<gene>
    <name evidence="1" type="ORF">GCK32_012968</name>
</gene>